<evidence type="ECO:0000313" key="2">
    <source>
        <dbReference type="EMBL" id="ANP46047.1"/>
    </source>
</evidence>
<keyword evidence="1" id="KW-0812">Transmembrane</keyword>
<dbReference type="OrthoDB" id="7632596at2"/>
<proteinExistence type="predicted"/>
<feature type="transmembrane region" description="Helical" evidence="1">
    <location>
        <begin position="137"/>
        <end position="157"/>
    </location>
</feature>
<dbReference type="RefSeq" id="WP_066770371.1">
    <property type="nucleotide sequence ID" value="NZ_CP013244.1"/>
</dbReference>
<keyword evidence="1" id="KW-1133">Transmembrane helix</keyword>
<reference evidence="2 3" key="1">
    <citation type="submission" date="2015-11" db="EMBL/GenBank/DDBJ databases">
        <title>Whole-Genome Sequence of Candidatus Oderbacter manganicum from the National Park Lower Oder Valley, Germany.</title>
        <authorList>
            <person name="Braun B."/>
            <person name="Liere K."/>
            <person name="Szewzyk U."/>
        </authorList>
    </citation>
    <scope>NUCLEOTIDE SEQUENCE [LARGE SCALE GENOMIC DNA]</scope>
    <source>
        <strain evidence="2 3">OTSz_A_272</strain>
    </source>
</reference>
<organism evidence="2 3">
    <name type="scientific">Candidatus Viadribacter manganicus</name>
    <dbReference type="NCBI Taxonomy" id="1759059"/>
    <lineage>
        <taxon>Bacteria</taxon>
        <taxon>Pseudomonadati</taxon>
        <taxon>Pseudomonadota</taxon>
        <taxon>Alphaproteobacteria</taxon>
        <taxon>Hyphomonadales</taxon>
        <taxon>Hyphomonadaceae</taxon>
        <taxon>Candidatus Viadribacter</taxon>
    </lineage>
</organism>
<feature type="transmembrane region" description="Helical" evidence="1">
    <location>
        <begin position="92"/>
        <end position="110"/>
    </location>
</feature>
<evidence type="ECO:0000256" key="1">
    <source>
        <dbReference type="SAM" id="Phobius"/>
    </source>
</evidence>
<feature type="transmembrane region" description="Helical" evidence="1">
    <location>
        <begin position="70"/>
        <end position="86"/>
    </location>
</feature>
<dbReference type="EMBL" id="CP013244">
    <property type="protein sequence ID" value="ANP46047.1"/>
    <property type="molecule type" value="Genomic_DNA"/>
</dbReference>
<dbReference type="PANTHER" id="PTHR19959:SF119">
    <property type="entry name" value="FUNGAL LIPASE-LIKE DOMAIN-CONTAINING PROTEIN"/>
    <property type="match status" value="1"/>
</dbReference>
<dbReference type="Gene3D" id="1.25.40.10">
    <property type="entry name" value="Tetratricopeptide repeat domain"/>
    <property type="match status" value="3"/>
</dbReference>
<feature type="transmembrane region" description="Helical" evidence="1">
    <location>
        <begin position="7"/>
        <end position="28"/>
    </location>
</feature>
<dbReference type="STRING" id="1759059.ATE48_08995"/>
<dbReference type="SUPFAM" id="SSF48452">
    <property type="entry name" value="TPR-like"/>
    <property type="match status" value="2"/>
</dbReference>
<dbReference type="KEGG" id="cbot:ATE48_08995"/>
<feature type="transmembrane region" description="Helical" evidence="1">
    <location>
        <begin position="40"/>
        <end position="63"/>
    </location>
</feature>
<dbReference type="InterPro" id="IPR011990">
    <property type="entry name" value="TPR-like_helical_dom_sf"/>
</dbReference>
<dbReference type="InParanoid" id="A0A1B1AHL4"/>
<protein>
    <recommendedName>
        <fullName evidence="4">Tetratricopeptide repeat protein</fullName>
    </recommendedName>
</protein>
<evidence type="ECO:0000313" key="3">
    <source>
        <dbReference type="Proteomes" id="UP000092498"/>
    </source>
</evidence>
<sequence length="636" mass="68935">METWLELGAAGALFAAAIVVGVMLGWLWPRGLQQALDALGRGLAVIDTLLVERVSWLFGLHWVKGRFARIGRWGLLIAMFVALAVTGAFAPLMFALAALLLSVIGVLAAVRRWGWDEEDRANEVPQHLRRLQGDEDLIHEAMFAIACMFLVAPLLFYRLDQAFSLFDIPSGLGPWAHAAYTLGEFLKAVPLLDYSEVYSVQNISGVTATGLGGRHATFAFRMLMDLALIAGVLQLLSVMQRVASGRDLRRLQGVLDGDDAGAAQSAIETLSELGLRNQSNAKRALVAVLDNPERYPLELRGNAANALKDIGNTLVDKSLLLTAIDGYRALLRDWTRESAPEQWATTQNNLGAALAVLGSRGDDNASRAAIAAHRLALEVRTRESAPADWAATQINLGAALVLGARGDDTALREAIAAFRLALKVYKRESTPRNWAATQINLGAALAMLGERGDDEALREAIAADRSALEVYTRESAPEQWATAQNNLGGALQTLGEHGDDDALREAIAAFRLALEVRTRESRPADWAATQNRLGGVLRTLGERDDDEALREAVAAHRLALKVYKRESTPAHWAATQNYLGGALEARGGRTSDAADWRAAAECYRSALEVWTPVAYPPDHENASRSLVRVQGKLGEP</sequence>
<evidence type="ECO:0008006" key="4">
    <source>
        <dbReference type="Google" id="ProtNLM"/>
    </source>
</evidence>
<accession>A0A1B1AHL4</accession>
<keyword evidence="1" id="KW-0472">Membrane</keyword>
<gene>
    <name evidence="2" type="ORF">ATE48_08995</name>
</gene>
<dbReference type="Proteomes" id="UP000092498">
    <property type="component" value="Chromosome"/>
</dbReference>
<dbReference type="AlphaFoldDB" id="A0A1B1AHL4"/>
<name>A0A1B1AHL4_9PROT</name>
<dbReference type="PANTHER" id="PTHR19959">
    <property type="entry name" value="KINESIN LIGHT CHAIN"/>
    <property type="match status" value="1"/>
</dbReference>
<keyword evidence="3" id="KW-1185">Reference proteome</keyword>